<proteinExistence type="predicted"/>
<sequence>MTLDALTLVVPTKDEAHNVGPFLASLDPRLRVVVVDASTDGTADLVRRLRPERTTVLEVPSSIPEARQIGLEAAETEWILFTDIDVSFGRGYWSAWEALDLGPRVGAVQGGKYSADAEYRTYYRLFSLGIRVLAWLTVPAGSGSNMVLRRRALLDAGGFDPALTANEDIYALWTVRRAGWRVVYAPALRVYERDHRRLRQGRLRKTLHGWIRPLLLFTGAGAGWVRASSWGYWKNRNGPGGPPAGERS</sequence>
<dbReference type="InterPro" id="IPR029044">
    <property type="entry name" value="Nucleotide-diphossugar_trans"/>
</dbReference>
<evidence type="ECO:0000256" key="5">
    <source>
        <dbReference type="ARBA" id="ARBA00023136"/>
    </source>
</evidence>
<dbReference type="EMBL" id="JAVRHT010000011">
    <property type="protein sequence ID" value="MDT0631363.1"/>
    <property type="molecule type" value="Genomic_DNA"/>
</dbReference>
<feature type="domain" description="Glycosyltransferase 2-like" evidence="6">
    <location>
        <begin position="8"/>
        <end position="153"/>
    </location>
</feature>
<keyword evidence="8" id="KW-1185">Reference proteome</keyword>
<protein>
    <submittedName>
        <fullName evidence="7">Glycosyltransferase</fullName>
        <ecNumber evidence="7">2.4.-.-</ecNumber>
    </submittedName>
</protein>
<keyword evidence="4 7" id="KW-0808">Transferase</keyword>
<dbReference type="Pfam" id="PF00535">
    <property type="entry name" value="Glycos_transf_2"/>
    <property type="match status" value="1"/>
</dbReference>
<dbReference type="PANTHER" id="PTHR43646">
    <property type="entry name" value="GLYCOSYLTRANSFERASE"/>
    <property type="match status" value="1"/>
</dbReference>
<keyword evidence="2" id="KW-1003">Cell membrane</keyword>
<gene>
    <name evidence="7" type="ORF">RM540_06325</name>
</gene>
<dbReference type="SUPFAM" id="SSF53448">
    <property type="entry name" value="Nucleotide-diphospho-sugar transferases"/>
    <property type="match status" value="1"/>
</dbReference>
<dbReference type="RefSeq" id="WP_311662706.1">
    <property type="nucleotide sequence ID" value="NZ_JAVRHT010000011.1"/>
</dbReference>
<keyword evidence="3 7" id="KW-0328">Glycosyltransferase</keyword>
<dbReference type="Gene3D" id="3.90.550.10">
    <property type="entry name" value="Spore Coat Polysaccharide Biosynthesis Protein SpsA, Chain A"/>
    <property type="match status" value="1"/>
</dbReference>
<keyword evidence="5" id="KW-0472">Membrane</keyword>
<evidence type="ECO:0000313" key="8">
    <source>
        <dbReference type="Proteomes" id="UP001267426"/>
    </source>
</evidence>
<evidence type="ECO:0000256" key="1">
    <source>
        <dbReference type="ARBA" id="ARBA00004236"/>
    </source>
</evidence>
<reference evidence="7 8" key="1">
    <citation type="submission" date="2023-09" db="EMBL/GenBank/DDBJ databases">
        <authorList>
            <person name="Rey-Velasco X."/>
        </authorList>
    </citation>
    <scope>NUCLEOTIDE SEQUENCE [LARGE SCALE GENOMIC DNA]</scope>
    <source>
        <strain evidence="7 8">F394</strain>
    </source>
</reference>
<dbReference type="EC" id="2.4.-.-" evidence="7"/>
<dbReference type="Proteomes" id="UP001267426">
    <property type="component" value="Unassembled WGS sequence"/>
</dbReference>
<organism evidence="7 8">
    <name type="scientific">Rubrivirga litoralis</name>
    <dbReference type="NCBI Taxonomy" id="3075598"/>
    <lineage>
        <taxon>Bacteria</taxon>
        <taxon>Pseudomonadati</taxon>
        <taxon>Rhodothermota</taxon>
        <taxon>Rhodothermia</taxon>
        <taxon>Rhodothermales</taxon>
        <taxon>Rubricoccaceae</taxon>
        <taxon>Rubrivirga</taxon>
    </lineage>
</organism>
<evidence type="ECO:0000256" key="4">
    <source>
        <dbReference type="ARBA" id="ARBA00022679"/>
    </source>
</evidence>
<dbReference type="InterPro" id="IPR001173">
    <property type="entry name" value="Glyco_trans_2-like"/>
</dbReference>
<dbReference type="GO" id="GO:0016757">
    <property type="term" value="F:glycosyltransferase activity"/>
    <property type="evidence" value="ECO:0007669"/>
    <property type="project" value="UniProtKB-KW"/>
</dbReference>
<comment type="subcellular location">
    <subcellularLocation>
        <location evidence="1">Cell membrane</location>
    </subcellularLocation>
</comment>
<name>A0ABU3BPZ8_9BACT</name>
<evidence type="ECO:0000259" key="6">
    <source>
        <dbReference type="Pfam" id="PF00535"/>
    </source>
</evidence>
<evidence type="ECO:0000256" key="2">
    <source>
        <dbReference type="ARBA" id="ARBA00022475"/>
    </source>
</evidence>
<accession>A0ABU3BPZ8</accession>
<dbReference type="PANTHER" id="PTHR43646:SF2">
    <property type="entry name" value="GLYCOSYLTRANSFERASE 2-LIKE DOMAIN-CONTAINING PROTEIN"/>
    <property type="match status" value="1"/>
</dbReference>
<evidence type="ECO:0000256" key="3">
    <source>
        <dbReference type="ARBA" id="ARBA00022676"/>
    </source>
</evidence>
<evidence type="ECO:0000313" key="7">
    <source>
        <dbReference type="EMBL" id="MDT0631363.1"/>
    </source>
</evidence>
<comment type="caution">
    <text evidence="7">The sequence shown here is derived from an EMBL/GenBank/DDBJ whole genome shotgun (WGS) entry which is preliminary data.</text>
</comment>